<dbReference type="Pfam" id="PF13411">
    <property type="entry name" value="MerR_1"/>
    <property type="match status" value="1"/>
</dbReference>
<dbReference type="InterPro" id="IPR036244">
    <property type="entry name" value="TipA-like_antibiotic-bd"/>
</dbReference>
<dbReference type="SUPFAM" id="SSF89082">
    <property type="entry name" value="Antibiotic binding domain of TipA-like multidrug resistance regulators"/>
    <property type="match status" value="1"/>
</dbReference>
<dbReference type="AlphaFoldDB" id="A0A6L5GBK9"/>
<feature type="domain" description="HTH merR-type" evidence="5">
    <location>
        <begin position="3"/>
        <end position="72"/>
    </location>
</feature>
<dbReference type="SMART" id="SM00422">
    <property type="entry name" value="HTH_MERR"/>
    <property type="match status" value="1"/>
</dbReference>
<accession>A0A6L5GBK9</accession>
<evidence type="ECO:0000313" key="6">
    <source>
        <dbReference type="EMBL" id="MQM27069.1"/>
    </source>
</evidence>
<proteinExistence type="predicted"/>
<dbReference type="Gene3D" id="1.10.1660.10">
    <property type="match status" value="1"/>
</dbReference>
<comment type="caution">
    <text evidence="6">The sequence shown here is derived from an EMBL/GenBank/DDBJ whole genome shotgun (WGS) entry which is preliminary data.</text>
</comment>
<dbReference type="GO" id="GO:0003700">
    <property type="term" value="F:DNA-binding transcription factor activity"/>
    <property type="evidence" value="ECO:0007669"/>
    <property type="project" value="InterPro"/>
</dbReference>
<dbReference type="InterPro" id="IPR000551">
    <property type="entry name" value="MerR-type_HTH_dom"/>
</dbReference>
<evidence type="ECO:0000256" key="1">
    <source>
        <dbReference type="ARBA" id="ARBA00023015"/>
    </source>
</evidence>
<dbReference type="Gene3D" id="1.10.490.50">
    <property type="entry name" value="Antibiotic binding domain of TipA-like multidrug resistance regulators"/>
    <property type="match status" value="1"/>
</dbReference>
<dbReference type="PANTHER" id="PTHR30204">
    <property type="entry name" value="REDOX-CYCLING DRUG-SENSING TRANSCRIPTIONAL ACTIVATOR SOXR"/>
    <property type="match status" value="1"/>
</dbReference>
<dbReference type="EMBL" id="WIAO01000019">
    <property type="protein sequence ID" value="MQM27069.1"/>
    <property type="molecule type" value="Genomic_DNA"/>
</dbReference>
<dbReference type="InterPro" id="IPR009061">
    <property type="entry name" value="DNA-bd_dom_put_sf"/>
</dbReference>
<dbReference type="Proteomes" id="UP000477750">
    <property type="component" value="Unassembled WGS sequence"/>
</dbReference>
<protein>
    <submittedName>
        <fullName evidence="6">MerR family transcriptional regulator</fullName>
    </submittedName>
</protein>
<keyword evidence="2" id="KW-0238">DNA-binding</keyword>
<dbReference type="Pfam" id="PF07739">
    <property type="entry name" value="TipAS"/>
    <property type="match status" value="1"/>
</dbReference>
<keyword evidence="3" id="KW-0010">Activator</keyword>
<dbReference type="PROSITE" id="PS50937">
    <property type="entry name" value="HTH_MERR_2"/>
    <property type="match status" value="1"/>
</dbReference>
<reference evidence="6 7" key="1">
    <citation type="submission" date="2019-10" db="EMBL/GenBank/DDBJ databases">
        <title>Glycomyces albidus sp. nov., a novel actinomycete isolated from rhizosphere soil of wheat (Triticum aestivum L.).</title>
        <authorList>
            <person name="Qian L."/>
        </authorList>
    </citation>
    <scope>NUCLEOTIDE SEQUENCE [LARGE SCALE GENOMIC DNA]</scope>
    <source>
        <strain evidence="6 7">NEAU-7082</strain>
    </source>
</reference>
<dbReference type="PRINTS" id="PR00040">
    <property type="entry name" value="HTHMERR"/>
</dbReference>
<keyword evidence="4" id="KW-0804">Transcription</keyword>
<name>A0A6L5GBK9_9ACTN</name>
<sequence>MDTWTTAHVVKLTGVTARTLRHYDAIGLLPPAAGGRGGQRRYGRAELLRLQQILLLKRLGLRLDVIAGILEGGLDPAEALRRHAEGIAAEQERLARLADTVDATIRQLETGGPPMAPDTWFRGLDDRDRHREEARRRWGQAVVERAFAALQRLTPEQRRALPAESGRINAALEAHRRAGHGPGDGAVQEVLAGHYRLIARHWDGEPGAEAYRRLAALYTDDPRFREPFDRVGDGFAEYLREAMHRYADTALAARP</sequence>
<evidence type="ECO:0000256" key="3">
    <source>
        <dbReference type="ARBA" id="ARBA00023159"/>
    </source>
</evidence>
<evidence type="ECO:0000256" key="4">
    <source>
        <dbReference type="ARBA" id="ARBA00023163"/>
    </source>
</evidence>
<dbReference type="PANTHER" id="PTHR30204:SF90">
    <property type="entry name" value="HTH-TYPE TRANSCRIPTIONAL ACTIVATOR MTA"/>
    <property type="match status" value="1"/>
</dbReference>
<dbReference type="GO" id="GO:0003677">
    <property type="term" value="F:DNA binding"/>
    <property type="evidence" value="ECO:0007669"/>
    <property type="project" value="UniProtKB-KW"/>
</dbReference>
<organism evidence="6 7">
    <name type="scientific">Glycomyces albidus</name>
    <dbReference type="NCBI Taxonomy" id="2656774"/>
    <lineage>
        <taxon>Bacteria</taxon>
        <taxon>Bacillati</taxon>
        <taxon>Actinomycetota</taxon>
        <taxon>Actinomycetes</taxon>
        <taxon>Glycomycetales</taxon>
        <taxon>Glycomycetaceae</taxon>
        <taxon>Glycomyces</taxon>
    </lineage>
</organism>
<evidence type="ECO:0000313" key="7">
    <source>
        <dbReference type="Proteomes" id="UP000477750"/>
    </source>
</evidence>
<gene>
    <name evidence="6" type="ORF">GFD30_16025</name>
</gene>
<dbReference type="SUPFAM" id="SSF46955">
    <property type="entry name" value="Putative DNA-binding domain"/>
    <property type="match status" value="1"/>
</dbReference>
<evidence type="ECO:0000259" key="5">
    <source>
        <dbReference type="PROSITE" id="PS50937"/>
    </source>
</evidence>
<evidence type="ECO:0000256" key="2">
    <source>
        <dbReference type="ARBA" id="ARBA00023125"/>
    </source>
</evidence>
<dbReference type="RefSeq" id="WP_153026205.1">
    <property type="nucleotide sequence ID" value="NZ_WIAO01000019.1"/>
</dbReference>
<dbReference type="InterPro" id="IPR047057">
    <property type="entry name" value="MerR_fam"/>
</dbReference>
<keyword evidence="1" id="KW-0805">Transcription regulation</keyword>
<keyword evidence="7" id="KW-1185">Reference proteome</keyword>
<dbReference type="InterPro" id="IPR012925">
    <property type="entry name" value="TipAS_dom"/>
</dbReference>